<dbReference type="PROSITE" id="PS50181">
    <property type="entry name" value="FBOX"/>
    <property type="match status" value="1"/>
</dbReference>
<protein>
    <recommendedName>
        <fullName evidence="1">F-box domain-containing protein</fullName>
    </recommendedName>
</protein>
<proteinExistence type="predicted"/>
<evidence type="ECO:0000259" key="1">
    <source>
        <dbReference type="PROSITE" id="PS50181"/>
    </source>
</evidence>
<name>A0A9W8JVA7_9AGAR</name>
<organism evidence="2 3">
    <name type="scientific">Agrocybe chaxingu</name>
    <dbReference type="NCBI Taxonomy" id="84603"/>
    <lineage>
        <taxon>Eukaryota</taxon>
        <taxon>Fungi</taxon>
        <taxon>Dikarya</taxon>
        <taxon>Basidiomycota</taxon>
        <taxon>Agaricomycotina</taxon>
        <taxon>Agaricomycetes</taxon>
        <taxon>Agaricomycetidae</taxon>
        <taxon>Agaricales</taxon>
        <taxon>Agaricineae</taxon>
        <taxon>Strophariaceae</taxon>
        <taxon>Agrocybe</taxon>
    </lineage>
</organism>
<dbReference type="InterPro" id="IPR032675">
    <property type="entry name" value="LRR_dom_sf"/>
</dbReference>
<feature type="domain" description="F-box" evidence="1">
    <location>
        <begin position="1"/>
        <end position="44"/>
    </location>
</feature>
<accession>A0A9W8JVA7</accession>
<comment type="caution">
    <text evidence="2">The sequence shown here is derived from an EMBL/GenBank/DDBJ whole genome shotgun (WGS) entry which is preliminary data.</text>
</comment>
<dbReference type="AlphaFoldDB" id="A0A9W8JVA7"/>
<reference evidence="2" key="1">
    <citation type="submission" date="2022-07" db="EMBL/GenBank/DDBJ databases">
        <title>Genome Sequence of Agrocybe chaxingu.</title>
        <authorList>
            <person name="Buettner E."/>
        </authorList>
    </citation>
    <scope>NUCLEOTIDE SEQUENCE</scope>
    <source>
        <strain evidence="2">MP-N11</strain>
    </source>
</reference>
<gene>
    <name evidence="2" type="ORF">NLJ89_g8416</name>
</gene>
<evidence type="ECO:0000313" key="2">
    <source>
        <dbReference type="EMBL" id="KAJ3503470.1"/>
    </source>
</evidence>
<dbReference type="InterPro" id="IPR001810">
    <property type="entry name" value="F-box_dom"/>
</dbReference>
<evidence type="ECO:0000313" key="3">
    <source>
        <dbReference type="Proteomes" id="UP001148786"/>
    </source>
</evidence>
<dbReference type="Gene3D" id="3.80.10.10">
    <property type="entry name" value="Ribonuclease Inhibitor"/>
    <property type="match status" value="1"/>
</dbReference>
<keyword evidence="3" id="KW-1185">Reference proteome</keyword>
<dbReference type="EMBL" id="JANKHO010001136">
    <property type="protein sequence ID" value="KAJ3503470.1"/>
    <property type="molecule type" value="Genomic_DNA"/>
</dbReference>
<dbReference type="OrthoDB" id="3071584at2759"/>
<sequence length="488" mass="55560">MVDLPPEIWLRVMQFIPHSDLRDNLWTVNGLFLDIAMNLRWRQVLIMTRNTGASMHILERLMDPFVAKRVRYLILRLTHVKDPYAEPLSNTNKPLRQIQQTFKRVFAANKDTATFKRPHPLSTFSEVMDTLVRTAPNFTHVRELNIDCWDLPPSYDLQPLFASIWATFGPHLEGLVLGGNVEGYRDFIMSKPSLPRVRELQLELTNNLFKPGQRGDSDLEKLRVWSWALLDVSGFFGLLSQGNFPILQALNVRMAFDKSLHDPSGLKALLLQCSSTMESLELRLNPSGLPMNPASEQPLSLWLAECAREDGCLARLRYLDIYPTSMASGFDALLTSIERTEASLVELIVRDRYLLPTEAKIVVDAVSQCENLKYLRMNIWRLDVELIDHLAEKVPNISRLWISIGDTATNANATGGIAETFLQDLQGRWYTKWKLKDITIWQGGQEIDEDIMHALARSIPSIDSFFGNGHMHREDPSTSALPKVPVGR</sequence>
<dbReference type="Proteomes" id="UP001148786">
    <property type="component" value="Unassembled WGS sequence"/>
</dbReference>
<dbReference type="SUPFAM" id="SSF52047">
    <property type="entry name" value="RNI-like"/>
    <property type="match status" value="1"/>
</dbReference>